<accession>A0A1J1HGC6</accession>
<name>A0A1J1HGC6_9DIPT</name>
<dbReference type="AlphaFoldDB" id="A0A1J1HGC6"/>
<evidence type="ECO:0000313" key="2">
    <source>
        <dbReference type="Proteomes" id="UP000183832"/>
    </source>
</evidence>
<reference evidence="1 2" key="1">
    <citation type="submission" date="2015-04" db="EMBL/GenBank/DDBJ databases">
        <authorList>
            <person name="Syromyatnikov M.Y."/>
            <person name="Popov V.N."/>
        </authorList>
    </citation>
    <scope>NUCLEOTIDE SEQUENCE [LARGE SCALE GENOMIC DNA]</scope>
</reference>
<proteinExistence type="predicted"/>
<sequence length="107" mass="11955">MEISENQKAILISTTHEVASNQALNGSILVALKEANINYFNLLFLHICFALQSRSHITGSKICIAASSQVNTKNLFRLRNLKSSTWKLTFFKHESTVELSESGSKIQ</sequence>
<organism evidence="1 2">
    <name type="scientific">Clunio marinus</name>
    <dbReference type="NCBI Taxonomy" id="568069"/>
    <lineage>
        <taxon>Eukaryota</taxon>
        <taxon>Metazoa</taxon>
        <taxon>Ecdysozoa</taxon>
        <taxon>Arthropoda</taxon>
        <taxon>Hexapoda</taxon>
        <taxon>Insecta</taxon>
        <taxon>Pterygota</taxon>
        <taxon>Neoptera</taxon>
        <taxon>Endopterygota</taxon>
        <taxon>Diptera</taxon>
        <taxon>Nematocera</taxon>
        <taxon>Chironomoidea</taxon>
        <taxon>Chironomidae</taxon>
        <taxon>Clunio</taxon>
    </lineage>
</organism>
<dbReference type="EMBL" id="CVRI01000003">
    <property type="protein sequence ID" value="CRK87064.1"/>
    <property type="molecule type" value="Genomic_DNA"/>
</dbReference>
<evidence type="ECO:0000313" key="1">
    <source>
        <dbReference type="EMBL" id="CRK87064.1"/>
    </source>
</evidence>
<dbReference type="Proteomes" id="UP000183832">
    <property type="component" value="Unassembled WGS sequence"/>
</dbReference>
<keyword evidence="2" id="KW-1185">Reference proteome</keyword>
<protein>
    <submittedName>
        <fullName evidence="1">CLUMA_CG000916, isoform A</fullName>
    </submittedName>
</protein>
<gene>
    <name evidence="1" type="ORF">CLUMA_CG000916</name>
</gene>